<dbReference type="SUPFAM" id="SSF50630">
    <property type="entry name" value="Acid proteases"/>
    <property type="match status" value="1"/>
</dbReference>
<name>A0A6A3YLL3_9STRA</name>
<dbReference type="InterPro" id="IPR021109">
    <property type="entry name" value="Peptidase_aspartic_dom_sf"/>
</dbReference>
<gene>
    <name evidence="3" type="ORF">PF005_g7754</name>
</gene>
<feature type="region of interest" description="Disordered" evidence="1">
    <location>
        <begin position="69"/>
        <end position="106"/>
    </location>
</feature>
<dbReference type="PANTHER" id="PTHR33064">
    <property type="entry name" value="POL PROTEIN"/>
    <property type="match status" value="1"/>
</dbReference>
<dbReference type="InterPro" id="IPR043502">
    <property type="entry name" value="DNA/RNA_pol_sf"/>
</dbReference>
<dbReference type="EMBL" id="QXGB01000316">
    <property type="protein sequence ID" value="KAE9219709.1"/>
    <property type="molecule type" value="Genomic_DNA"/>
</dbReference>
<dbReference type="AlphaFoldDB" id="A0A6A3YLL3"/>
<dbReference type="PANTHER" id="PTHR33064:SF37">
    <property type="entry name" value="RIBONUCLEASE H"/>
    <property type="match status" value="1"/>
</dbReference>
<dbReference type="GO" id="GO:0006508">
    <property type="term" value="P:proteolysis"/>
    <property type="evidence" value="ECO:0007669"/>
    <property type="project" value="InterPro"/>
</dbReference>
<dbReference type="OrthoDB" id="128246at2759"/>
<dbReference type="Gene3D" id="2.40.70.10">
    <property type="entry name" value="Acid Proteases"/>
    <property type="match status" value="1"/>
</dbReference>
<dbReference type="InterPro" id="IPR001969">
    <property type="entry name" value="Aspartic_peptidase_AS"/>
</dbReference>
<organism evidence="3 4">
    <name type="scientific">Phytophthora fragariae</name>
    <dbReference type="NCBI Taxonomy" id="53985"/>
    <lineage>
        <taxon>Eukaryota</taxon>
        <taxon>Sar</taxon>
        <taxon>Stramenopiles</taxon>
        <taxon>Oomycota</taxon>
        <taxon>Peronosporomycetes</taxon>
        <taxon>Peronosporales</taxon>
        <taxon>Peronosporaceae</taxon>
        <taxon>Phytophthora</taxon>
    </lineage>
</organism>
<dbReference type="Gene3D" id="3.30.70.270">
    <property type="match status" value="2"/>
</dbReference>
<dbReference type="CDD" id="cd01647">
    <property type="entry name" value="RT_LTR"/>
    <property type="match status" value="1"/>
</dbReference>
<dbReference type="SUPFAM" id="SSF56672">
    <property type="entry name" value="DNA/RNA polymerases"/>
    <property type="match status" value="1"/>
</dbReference>
<dbReference type="InterPro" id="IPR043128">
    <property type="entry name" value="Rev_trsase/Diguanyl_cyclase"/>
</dbReference>
<dbReference type="InterPro" id="IPR051320">
    <property type="entry name" value="Viral_Replic_Matur_Polypro"/>
</dbReference>
<evidence type="ECO:0000256" key="1">
    <source>
        <dbReference type="SAM" id="MobiDB-lite"/>
    </source>
</evidence>
<dbReference type="Gene3D" id="3.10.10.10">
    <property type="entry name" value="HIV Type 1 Reverse Transcriptase, subunit A, domain 1"/>
    <property type="match status" value="1"/>
</dbReference>
<proteinExistence type="predicted"/>
<dbReference type="PROSITE" id="PS00141">
    <property type="entry name" value="ASP_PROTEASE"/>
    <property type="match status" value="1"/>
</dbReference>
<keyword evidence="4" id="KW-1185">Reference proteome</keyword>
<sequence>MGAAAEGDKDVEAKKTVERVAVQEEVIEKEVNEEPRTEKSAVPAAGTVVSEAAVNEVAVGVEPAFIEKDAAREENAEEPACETPVQNGTDGSSSVEGMGASTEEMEPKEYQRLFTDEELDAMEASSPGQEGTVLAGQEIAVEKEEYDKELEDRLFPLDEAELLKRVKTNAEAQKEPSLEDMAKHLNLPMEVLERTMEASPDEMSSPEYWQEWFQSTLESSEEAKRANRDFQAIGPRAMQGVPGAAEVVYEDFGMSKKRIKDEEDRQERKDKEAALVTEADVVASISVPLDSGNNAALLVSRETTTEEVNPSVVKSIARLTVYETLKDNKNGELWRVGPEERKPDREEAIKTPPVRDKMPLVDWELFCRRASSLAEKLVPPSRYWDRLSKWTEQYYAENAPSIWDKLWDRAGRARASHSRRRKRRDRKRVRFDCSALCVDRAEAVDGLEMNPEDDEDVSHYVNVVGPLRHRPERKEKHGLVKMVTVNLPNGFGMKTDEEDECDFPEVVKGGRRVVCAVGSFEALSGGMIDCLPSRMLADTGATLSLVDTKVLKRLGRASEPLKPYDGLVRSSSGHRLRIRGWMVLPIRLGSLEITMSLLVADQLHCDAILGVDALGAFGAVIDVAERTMTLKSTQEVLALGVTVVQETYMTAMTVSVRLPPRGQALVMTNVIGEAADDATVLVEGSLGLPPTLCVARSLCTVQKGQVIVEVCNASTDEYWIKKGTVVASTAVIPESAFVSLPQPEERSPENRKQSGGNAESEPEAVRSVTEERKERTEEKVKASKPDIPPDKDAEADFSDSKLSSEQKALFQDELNDFSDLFVESSKKPGRTDLLKFEIDTGDNRPIKQQPYRVSGAEGEVMEAEVEEYLDLGLIRPSNSPWASPVLMIRKPDGGIRFCIDYRRLNAVTVKDCYPMPLIDDILDVLGDARLFSTMDIASGNWNVPMHENSVAKTAFTCKYGLYEWLVMPFGLCNAVPAFERLMETVLVDLKWRVCLVYLDDCVIFSKDFPSHLIRVRQVLTRFRQAGFKLKMKKCHWGRSQVAFLGHIVTPTGILPNPEKVKAVMNVQRPCDVHGIRSFLGLTSYFRRYIPGYALISAPLERLKAKEAPFFTFLGDKLVLEMLHCHPSIGRLYSNFGRVNIDNCNFIIFFYVETSAELFAWILSCSDAVVHHTVATKKKAGSCDNCYMKYRRPA</sequence>
<evidence type="ECO:0000259" key="2">
    <source>
        <dbReference type="PROSITE" id="PS50878"/>
    </source>
</evidence>
<dbReference type="Pfam" id="PF00078">
    <property type="entry name" value="RVT_1"/>
    <property type="match status" value="1"/>
</dbReference>
<dbReference type="Proteomes" id="UP000433483">
    <property type="component" value="Unassembled WGS sequence"/>
</dbReference>
<dbReference type="CDD" id="cd00303">
    <property type="entry name" value="retropepsin_like"/>
    <property type="match status" value="1"/>
</dbReference>
<feature type="domain" description="Reverse transcriptase" evidence="2">
    <location>
        <begin position="869"/>
        <end position="1048"/>
    </location>
</feature>
<evidence type="ECO:0000313" key="4">
    <source>
        <dbReference type="Proteomes" id="UP000433483"/>
    </source>
</evidence>
<reference evidence="3 4" key="1">
    <citation type="submission" date="2018-08" db="EMBL/GenBank/DDBJ databases">
        <title>Genomic investigation of the strawberry pathogen Phytophthora fragariae indicates pathogenicity is determined by transcriptional variation in three key races.</title>
        <authorList>
            <person name="Adams T.M."/>
            <person name="Armitage A.D."/>
            <person name="Sobczyk M.K."/>
            <person name="Bates H.J."/>
            <person name="Dunwell J.M."/>
            <person name="Nellist C.F."/>
            <person name="Harrison R.J."/>
        </authorList>
    </citation>
    <scope>NUCLEOTIDE SEQUENCE [LARGE SCALE GENOMIC DNA]</scope>
    <source>
        <strain evidence="3 4">NOV-27</strain>
    </source>
</reference>
<protein>
    <recommendedName>
        <fullName evidence="2">Reverse transcriptase domain-containing protein</fullName>
    </recommendedName>
</protein>
<dbReference type="InterPro" id="IPR000477">
    <property type="entry name" value="RT_dom"/>
</dbReference>
<dbReference type="Pfam" id="PF13650">
    <property type="entry name" value="Asp_protease_2"/>
    <property type="match status" value="1"/>
</dbReference>
<dbReference type="GO" id="GO:0004190">
    <property type="term" value="F:aspartic-type endopeptidase activity"/>
    <property type="evidence" value="ECO:0007669"/>
    <property type="project" value="InterPro"/>
</dbReference>
<feature type="compositionally biased region" description="Basic and acidic residues" evidence="1">
    <location>
        <begin position="743"/>
        <end position="752"/>
    </location>
</feature>
<feature type="region of interest" description="Disordered" evidence="1">
    <location>
        <begin position="738"/>
        <end position="804"/>
    </location>
</feature>
<comment type="caution">
    <text evidence="3">The sequence shown here is derived from an EMBL/GenBank/DDBJ whole genome shotgun (WGS) entry which is preliminary data.</text>
</comment>
<evidence type="ECO:0000313" key="3">
    <source>
        <dbReference type="EMBL" id="KAE9219709.1"/>
    </source>
</evidence>
<accession>A0A6A3YLL3</accession>
<feature type="compositionally biased region" description="Basic and acidic residues" evidence="1">
    <location>
        <begin position="768"/>
        <end position="804"/>
    </location>
</feature>
<feature type="compositionally biased region" description="Polar residues" evidence="1">
    <location>
        <begin position="84"/>
        <end position="95"/>
    </location>
</feature>
<dbReference type="PROSITE" id="PS50878">
    <property type="entry name" value="RT_POL"/>
    <property type="match status" value="1"/>
</dbReference>